<keyword evidence="2" id="KW-0472">Membrane</keyword>
<reference evidence="3 4" key="1">
    <citation type="journal article" date="2023" name="Sci. Data">
        <title>Genome assembly of the Korean intertidal mud-creeper Batillaria attramentaria.</title>
        <authorList>
            <person name="Patra A.K."/>
            <person name="Ho P.T."/>
            <person name="Jun S."/>
            <person name="Lee S.J."/>
            <person name="Kim Y."/>
            <person name="Won Y.J."/>
        </authorList>
    </citation>
    <scope>NUCLEOTIDE SEQUENCE [LARGE SCALE GENOMIC DNA]</scope>
    <source>
        <strain evidence="3">Wonlab-2016</strain>
    </source>
</reference>
<feature type="transmembrane region" description="Helical" evidence="2">
    <location>
        <begin position="200"/>
        <end position="225"/>
    </location>
</feature>
<evidence type="ECO:0000313" key="4">
    <source>
        <dbReference type="Proteomes" id="UP001519460"/>
    </source>
</evidence>
<evidence type="ECO:0000313" key="3">
    <source>
        <dbReference type="EMBL" id="KAK7495462.1"/>
    </source>
</evidence>
<dbReference type="Proteomes" id="UP001519460">
    <property type="component" value="Unassembled WGS sequence"/>
</dbReference>
<evidence type="ECO:0000256" key="1">
    <source>
        <dbReference type="SAM" id="MobiDB-lite"/>
    </source>
</evidence>
<keyword evidence="4" id="KW-1185">Reference proteome</keyword>
<evidence type="ECO:0000256" key="2">
    <source>
        <dbReference type="SAM" id="Phobius"/>
    </source>
</evidence>
<accession>A0ABD0L8G0</accession>
<keyword evidence="2" id="KW-1133">Transmembrane helix</keyword>
<feature type="compositionally biased region" description="Low complexity" evidence="1">
    <location>
        <begin position="296"/>
        <end position="311"/>
    </location>
</feature>
<name>A0ABD0L8G0_9CAEN</name>
<feature type="region of interest" description="Disordered" evidence="1">
    <location>
        <begin position="293"/>
        <end position="316"/>
    </location>
</feature>
<dbReference type="EMBL" id="JACVVK020000075">
    <property type="protein sequence ID" value="KAK7495462.1"/>
    <property type="molecule type" value="Genomic_DNA"/>
</dbReference>
<keyword evidence="2" id="KW-0812">Transmembrane</keyword>
<proteinExistence type="predicted"/>
<dbReference type="AlphaFoldDB" id="A0ABD0L8G0"/>
<protein>
    <submittedName>
        <fullName evidence="3">Uncharacterized protein</fullName>
    </submittedName>
</protein>
<gene>
    <name evidence="3" type="ORF">BaRGS_00013401</name>
</gene>
<sequence>MGGFHPNKHGGLPASKRSKSFVFPTLDGCELTTEEYTDISLPFHINTSCSRPDDFDIIVAKKDSVYQNRSILRDICNIRIKRGKCHVNHLDTACSCASSDGMFGFKRNVTRLDSGNWTWRSYPEIADQRELIFNITCPPDFGNQTGMKNVNSTPDIIVREKFSVRTHTQDVDKCQLINLTVFAASENRIQQNTQVLISRLSAGAAAFAVIASVSVSIFVVCRFCGRRNGRPVVRRYGEVPQLGVYGEGQAEVAVMVANNRGDGAVMAQNIVLREAVPNGNAYEEIPEVCGPRAEAAHQQGAAAPGQAAQEPSAEDDIYVPIDDILARERQAQ</sequence>
<comment type="caution">
    <text evidence="3">The sequence shown here is derived from an EMBL/GenBank/DDBJ whole genome shotgun (WGS) entry which is preliminary data.</text>
</comment>
<organism evidence="3 4">
    <name type="scientific">Batillaria attramentaria</name>
    <dbReference type="NCBI Taxonomy" id="370345"/>
    <lineage>
        <taxon>Eukaryota</taxon>
        <taxon>Metazoa</taxon>
        <taxon>Spiralia</taxon>
        <taxon>Lophotrochozoa</taxon>
        <taxon>Mollusca</taxon>
        <taxon>Gastropoda</taxon>
        <taxon>Caenogastropoda</taxon>
        <taxon>Sorbeoconcha</taxon>
        <taxon>Cerithioidea</taxon>
        <taxon>Batillariidae</taxon>
        <taxon>Batillaria</taxon>
    </lineage>
</organism>